<proteinExistence type="predicted"/>
<name>A0A1G1ZMR2_9BACT</name>
<reference evidence="1 2" key="1">
    <citation type="journal article" date="2016" name="Nat. Commun.">
        <title>Thousands of microbial genomes shed light on interconnected biogeochemical processes in an aquifer system.</title>
        <authorList>
            <person name="Anantharaman K."/>
            <person name="Brown C.T."/>
            <person name="Hug L.A."/>
            <person name="Sharon I."/>
            <person name="Castelle C.J."/>
            <person name="Probst A.J."/>
            <person name="Thomas B.C."/>
            <person name="Singh A."/>
            <person name="Wilkins M.J."/>
            <person name="Karaoz U."/>
            <person name="Brodie E.L."/>
            <person name="Williams K.H."/>
            <person name="Hubbard S.S."/>
            <person name="Banfield J.F."/>
        </authorList>
    </citation>
    <scope>NUCLEOTIDE SEQUENCE [LARGE SCALE GENOMIC DNA]</scope>
</reference>
<dbReference type="AlphaFoldDB" id="A0A1G1ZMR2"/>
<organism evidence="1 2">
    <name type="scientific">Candidatus Harrisonbacteria bacterium RIFCSPLOWO2_01_FULL_40_28</name>
    <dbReference type="NCBI Taxonomy" id="1798406"/>
    <lineage>
        <taxon>Bacteria</taxon>
        <taxon>Candidatus Harrisoniibacteriota</taxon>
    </lineage>
</organism>
<evidence type="ECO:0000313" key="2">
    <source>
        <dbReference type="Proteomes" id="UP000178517"/>
    </source>
</evidence>
<comment type="caution">
    <text evidence="1">The sequence shown here is derived from an EMBL/GenBank/DDBJ whole genome shotgun (WGS) entry which is preliminary data.</text>
</comment>
<evidence type="ECO:0000313" key="1">
    <source>
        <dbReference type="EMBL" id="OGY65416.1"/>
    </source>
</evidence>
<dbReference type="EMBL" id="MHJI01000017">
    <property type="protein sequence ID" value="OGY65416.1"/>
    <property type="molecule type" value="Genomic_DNA"/>
</dbReference>
<gene>
    <name evidence="1" type="ORF">A3A04_01140</name>
</gene>
<dbReference type="Proteomes" id="UP000178517">
    <property type="component" value="Unassembled WGS sequence"/>
</dbReference>
<protein>
    <submittedName>
        <fullName evidence="1">Uncharacterized protein</fullName>
    </submittedName>
</protein>
<accession>A0A1G1ZMR2</accession>
<sequence length="330" mass="37604">MRRILCFIFLWGFFIFFFNYSSLAHARTIIPSQSFIQEIRLRFRDFLKVRSGLLELPIVIDNEIRIDSRGIASLSDYVKYFADRAHKEMNFDRKKLANILKNNSNVPLFPADLVDKGLREGNFNTLIPSFLITRDFIEAKISFLREVRIKRELIQYHKTMIGVERLTLSLVGKVLEKESGTLSHADFVDYYRRYQETIVHYRRQFNKDYHAAARGSGSIFERISAVFIPRTQALGADIGFGGLITLIENCECEGDLEISLRTVGVTSLSPLHISIATLSSPLFYQYKLLAMGTWFLGFYNPGVYTCSTAAAYCYPSSAGVGRITTTGTSL</sequence>